<feature type="compositionally biased region" description="Basic and acidic residues" evidence="1">
    <location>
        <begin position="167"/>
        <end position="181"/>
    </location>
</feature>
<feature type="compositionally biased region" description="Acidic residues" evidence="1">
    <location>
        <begin position="92"/>
        <end position="103"/>
    </location>
</feature>
<feature type="compositionally biased region" description="Low complexity" evidence="1">
    <location>
        <begin position="73"/>
        <end position="84"/>
    </location>
</feature>
<dbReference type="EMBL" id="LC738883">
    <property type="protein sequence ID" value="BDT63295.1"/>
    <property type="molecule type" value="Genomic_DNA"/>
</dbReference>
<feature type="compositionally biased region" description="Basic and acidic residues" evidence="1">
    <location>
        <begin position="40"/>
        <end position="49"/>
    </location>
</feature>
<evidence type="ECO:0000256" key="1">
    <source>
        <dbReference type="SAM" id="MobiDB-lite"/>
    </source>
</evidence>
<sequence>MAYSLPDYINDDISIFESDDLSSVYTNDQKTEIPPQGKEPVFRETESNKIKNKMSTNRGNNSTEIKMEDDQPSSSSSSSSSSNSKQSVENVSPDEENSQMSEDDNYSIPLYLFDEKIPPISAAVLEENAQSSSSIVKNKKAYPKSFTEFLNQDPFTFPKASSSSSPSEKRTKENPKRKIAERDDDDLNDHNYNNNYFKNINIIINYGNPSKENLQTMITYFLIEYVENFKYFFENHTLENLRIKIAEEKDFDKQFAFFFGGDEMGVGGGGGGDGGGGIIKNKKQFLEYMKKNVFTFAKDTTSFIKSRLIKTTSSCDFLSNDILTRLQFIIFMTLKRIDETCANLLTETHYENFLTNIRGTIFSVVTFLFNLKKINNQIETLFNSTRYLNFGNKEPSFTYLFASMNYFQNEFVQREEEEQQERRRRLPTILSTNNEEIYREIDENCDAINSLFDPAIAAASPISENCVIKSPLDLKLFSIYEDNNNNNNHHKKKRKSRKSRVTAAAAAAAARSPPPLFNFNREINNNKTEVMRSSSSSSSSSLVVKEKKLYLNIVENKLIACKKQNQECRELLLTLNLIKIYVNYLIEATLKHVEERADFINCGGLNILVERSRAEILYLQNFISEMRKYIFNRKGGAGAGAAAAAAAPCCEIYYYNSHSPRQLNNTNDPEKNIKEDKTNIEVITNEGNIPNNASANTNEQQQLAYYNNNNNNKNNQFGNNNSNSTLYHQKDYNTNSYYTNYNNGRGYYYGRRNEMRDFVKNYRYRNRYGNYGGGG</sequence>
<feature type="region of interest" description="Disordered" evidence="1">
    <location>
        <begin position="708"/>
        <end position="728"/>
    </location>
</feature>
<reference evidence="2" key="1">
    <citation type="submission" date="2022-10" db="EMBL/GenBank/DDBJ databases">
        <title>Genome sequences of endogenous nimaviruses in decapod crustaceans.</title>
        <authorList>
            <person name="Kawato S."/>
            <person name="Nozaki R."/>
            <person name="Kondo H."/>
            <person name="Hirono I."/>
        </authorList>
    </citation>
    <scope>NUCLEOTIDE SEQUENCE</scope>
    <source>
        <strain evidence="2">TUMSAT20210906</strain>
    </source>
</reference>
<feature type="region of interest" description="Disordered" evidence="1">
    <location>
        <begin position="483"/>
        <end position="509"/>
    </location>
</feature>
<feature type="compositionally biased region" description="Basic residues" evidence="1">
    <location>
        <begin position="488"/>
        <end position="500"/>
    </location>
</feature>
<name>A0A9C7CEM3_9VIRU</name>
<evidence type="ECO:0000313" key="2">
    <source>
        <dbReference type="EMBL" id="BDT63295.1"/>
    </source>
</evidence>
<accession>A0A9C7CEM3</accession>
<feature type="region of interest" description="Disordered" evidence="1">
    <location>
        <begin position="157"/>
        <end position="190"/>
    </location>
</feature>
<organism evidence="2">
    <name type="scientific">Armadillidium vulgare clopovirus</name>
    <dbReference type="NCBI Taxonomy" id="2984284"/>
    <lineage>
        <taxon>Viruses</taxon>
        <taxon>Viruses incertae sedis</taxon>
        <taxon>Naldaviricetes</taxon>
        <taxon>Nimaviridae</taxon>
    </lineage>
</organism>
<proteinExistence type="predicted"/>
<feature type="region of interest" description="Disordered" evidence="1">
    <location>
        <begin position="24"/>
        <end position="103"/>
    </location>
</feature>
<feature type="compositionally biased region" description="Polar residues" evidence="1">
    <location>
        <begin position="53"/>
        <end position="64"/>
    </location>
</feature>
<feature type="compositionally biased region" description="Low complexity" evidence="1">
    <location>
        <begin position="708"/>
        <end position="723"/>
    </location>
</feature>
<protein>
    <submittedName>
        <fullName evidence="2">Uncharacterized protein</fullName>
    </submittedName>
</protein>